<dbReference type="Proteomes" id="UP000195755">
    <property type="component" value="Chromosome"/>
</dbReference>
<organism evidence="1 2">
    <name type="scientific">Streptomyces albireticuli</name>
    <dbReference type="NCBI Taxonomy" id="1940"/>
    <lineage>
        <taxon>Bacteria</taxon>
        <taxon>Bacillati</taxon>
        <taxon>Actinomycetota</taxon>
        <taxon>Actinomycetes</taxon>
        <taxon>Kitasatosporales</taxon>
        <taxon>Streptomycetaceae</taxon>
        <taxon>Streptomyces</taxon>
    </lineage>
</organism>
<dbReference type="AlphaFoldDB" id="A0A1Z2KUS3"/>
<name>A0A1Z2KUS3_9ACTN</name>
<gene>
    <name evidence="1" type="ORF">SMD11_0142</name>
</gene>
<sequence length="29" mass="2993">MLSGAAVAVAVLPTLLLILIAEAMGWRVL</sequence>
<accession>A0A1Z2KUS3</accession>
<proteinExistence type="predicted"/>
<dbReference type="KEGG" id="salj:SMD11_0142"/>
<dbReference type="EMBL" id="CP021744">
    <property type="protein sequence ID" value="ARZ65808.1"/>
    <property type="molecule type" value="Genomic_DNA"/>
</dbReference>
<reference evidence="1 2" key="1">
    <citation type="submission" date="2017-06" db="EMBL/GenBank/DDBJ databases">
        <title>Streptomyces albireticuli Genome sequencing and assembly.</title>
        <authorList>
            <person name="Wang Y."/>
            <person name="Du B."/>
            <person name="Ding Y."/>
            <person name="Liu H."/>
            <person name="Hou Q."/>
            <person name="Liu K."/>
            <person name="Yao L."/>
            <person name="Wang C."/>
        </authorList>
    </citation>
    <scope>NUCLEOTIDE SEQUENCE [LARGE SCALE GENOMIC DNA]</scope>
    <source>
        <strain evidence="1 2">MDJK11</strain>
    </source>
</reference>
<protein>
    <submittedName>
        <fullName evidence="1">Uncharacterized protein</fullName>
    </submittedName>
</protein>
<evidence type="ECO:0000313" key="1">
    <source>
        <dbReference type="EMBL" id="ARZ65808.1"/>
    </source>
</evidence>
<evidence type="ECO:0000313" key="2">
    <source>
        <dbReference type="Proteomes" id="UP000195755"/>
    </source>
</evidence>